<feature type="domain" description="Beta-ketoacyl synthase-like N-terminal" evidence="1">
    <location>
        <begin position="33"/>
        <end position="200"/>
    </location>
</feature>
<protein>
    <submittedName>
        <fullName evidence="2">3-oxoacyl-ACP synthase</fullName>
    </submittedName>
</protein>
<accession>A0A4R1BF85</accession>
<reference evidence="2 3" key="1">
    <citation type="submission" date="2019-03" db="EMBL/GenBank/DDBJ databases">
        <title>Genome sequence of Thiobacillaceae bacterium LSR1, a sulfur-oxidizing bacterium isolated from freshwater sediment.</title>
        <authorList>
            <person name="Li S."/>
        </authorList>
    </citation>
    <scope>NUCLEOTIDE SEQUENCE [LARGE SCALE GENOMIC DNA]</scope>
    <source>
        <strain evidence="2 3">LSR1</strain>
    </source>
</reference>
<dbReference type="SUPFAM" id="SSF53901">
    <property type="entry name" value="Thiolase-like"/>
    <property type="match status" value="1"/>
</dbReference>
<name>A0A4R1BF85_9PROT</name>
<dbReference type="EMBL" id="SJZB01000022">
    <property type="protein sequence ID" value="TCJ15783.1"/>
    <property type="molecule type" value="Genomic_DNA"/>
</dbReference>
<dbReference type="Proteomes" id="UP000295443">
    <property type="component" value="Unassembled WGS sequence"/>
</dbReference>
<dbReference type="InterPro" id="IPR016039">
    <property type="entry name" value="Thiolase-like"/>
</dbReference>
<gene>
    <name evidence="2" type="ORF">EZJ19_06070</name>
</gene>
<dbReference type="GO" id="GO:0016746">
    <property type="term" value="F:acyltransferase activity"/>
    <property type="evidence" value="ECO:0007669"/>
    <property type="project" value="InterPro"/>
</dbReference>
<sequence>MIVHVKGIAVMGPGIEHWDALRSHLLTGTPLAPDVQPRPQGSILPGTERRRASTTVKMAVDVAQAALRQSGLKAEDAAVVFASANGDTNTIHQICEALATPERMVSPTRFHNSVHNAAAGYWSIASGSMQPSSSLAAWTGTFAAALVEAAAQCIGDDIPVILAVFDTPFPEPLAACAPGHQPFALALVLDRQPENSLAALRLAVAPDTGLPASAMADPELEPLRCDSSASRSLPLLAAIAAGSTGDDLIFDYVEGLQLRVGLAG</sequence>
<dbReference type="RefSeq" id="WP_131445555.1">
    <property type="nucleotide sequence ID" value="NZ_SJZB01000022.1"/>
</dbReference>
<proteinExistence type="predicted"/>
<comment type="caution">
    <text evidence="2">The sequence shown here is derived from an EMBL/GenBank/DDBJ whole genome shotgun (WGS) entry which is preliminary data.</text>
</comment>
<evidence type="ECO:0000313" key="3">
    <source>
        <dbReference type="Proteomes" id="UP000295443"/>
    </source>
</evidence>
<dbReference type="AlphaFoldDB" id="A0A4R1BF85"/>
<dbReference type="Pfam" id="PF13723">
    <property type="entry name" value="Ketoacyl-synt_2"/>
    <property type="match status" value="1"/>
</dbReference>
<organism evidence="2 3">
    <name type="scientific">Parasulfuritortus cantonensis</name>
    <dbReference type="NCBI Taxonomy" id="2528202"/>
    <lineage>
        <taxon>Bacteria</taxon>
        <taxon>Pseudomonadati</taxon>
        <taxon>Pseudomonadota</taxon>
        <taxon>Betaproteobacteria</taxon>
        <taxon>Nitrosomonadales</taxon>
        <taxon>Thiobacillaceae</taxon>
        <taxon>Parasulfuritortus</taxon>
    </lineage>
</organism>
<evidence type="ECO:0000313" key="2">
    <source>
        <dbReference type="EMBL" id="TCJ15783.1"/>
    </source>
</evidence>
<keyword evidence="3" id="KW-1185">Reference proteome</keyword>
<dbReference type="Gene3D" id="3.40.47.10">
    <property type="match status" value="1"/>
</dbReference>
<dbReference type="InterPro" id="IPR014030">
    <property type="entry name" value="Ketoacyl_synth_N"/>
</dbReference>
<dbReference type="OrthoDB" id="9798676at2"/>
<evidence type="ECO:0000259" key="1">
    <source>
        <dbReference type="Pfam" id="PF13723"/>
    </source>
</evidence>